<reference evidence="3" key="1">
    <citation type="journal article" date="2019" name="Int. J. Syst. Evol. Microbiol.">
        <title>The Global Catalogue of Microorganisms (GCM) 10K type strain sequencing project: providing services to taxonomists for standard genome sequencing and annotation.</title>
        <authorList>
            <consortium name="The Broad Institute Genomics Platform"/>
            <consortium name="The Broad Institute Genome Sequencing Center for Infectious Disease"/>
            <person name="Wu L."/>
            <person name="Ma J."/>
        </authorList>
    </citation>
    <scope>NUCLEOTIDE SEQUENCE [LARGE SCALE GENOMIC DNA]</scope>
    <source>
        <strain evidence="3">CECT 7706</strain>
    </source>
</reference>
<dbReference type="InterPro" id="IPR024775">
    <property type="entry name" value="DinB-like"/>
</dbReference>
<keyword evidence="3" id="KW-1185">Reference proteome</keyword>
<organism evidence="2 3">
    <name type="scientific">Cyclobacterium jeungdonense</name>
    <dbReference type="NCBI Taxonomy" id="708087"/>
    <lineage>
        <taxon>Bacteria</taxon>
        <taxon>Pseudomonadati</taxon>
        <taxon>Bacteroidota</taxon>
        <taxon>Cytophagia</taxon>
        <taxon>Cytophagales</taxon>
        <taxon>Cyclobacteriaceae</taxon>
        <taxon>Cyclobacterium</taxon>
    </lineage>
</organism>
<dbReference type="Pfam" id="PF12867">
    <property type="entry name" value="DinB_2"/>
    <property type="match status" value="1"/>
</dbReference>
<sequence>MNEQADTWQMELTQLTWEFDKLANEYDLTTLNQRPNPENWSPMEILHHLVRVNESYFPIFDQIIQGKYKSPLLGNLPFYGKKMGEMILSANKKPVKIKTFARWEPTAGMHNQDLLNTFFETQHLLSVYIQKLDPYFNQKQMIASPANKWIVYPLDTTIEIMLTHEKRHCDQIKSILVSE</sequence>
<proteinExistence type="predicted"/>
<feature type="domain" description="DinB-like" evidence="1">
    <location>
        <begin position="16"/>
        <end position="172"/>
    </location>
</feature>
<dbReference type="EMBL" id="JAUFQS010000047">
    <property type="protein sequence ID" value="MDN3690693.1"/>
    <property type="molecule type" value="Genomic_DNA"/>
</dbReference>
<protein>
    <submittedName>
        <fullName evidence="2">DinB family protein</fullName>
    </submittedName>
</protein>
<evidence type="ECO:0000259" key="1">
    <source>
        <dbReference type="Pfam" id="PF12867"/>
    </source>
</evidence>
<evidence type="ECO:0000313" key="2">
    <source>
        <dbReference type="EMBL" id="MDN3690693.1"/>
    </source>
</evidence>
<name>A0ABT8CFY0_9BACT</name>
<dbReference type="Gene3D" id="1.20.120.450">
    <property type="entry name" value="dinb family like domain"/>
    <property type="match status" value="1"/>
</dbReference>
<evidence type="ECO:0000313" key="3">
    <source>
        <dbReference type="Proteomes" id="UP001236663"/>
    </source>
</evidence>
<comment type="caution">
    <text evidence="2">The sequence shown here is derived from an EMBL/GenBank/DDBJ whole genome shotgun (WGS) entry which is preliminary data.</text>
</comment>
<dbReference type="RefSeq" id="WP_163382841.1">
    <property type="nucleotide sequence ID" value="NZ_JAUFQS010000047.1"/>
</dbReference>
<dbReference type="InterPro" id="IPR034660">
    <property type="entry name" value="DinB/YfiT-like"/>
</dbReference>
<dbReference type="SUPFAM" id="SSF109854">
    <property type="entry name" value="DinB/YfiT-like putative metalloenzymes"/>
    <property type="match status" value="1"/>
</dbReference>
<dbReference type="Proteomes" id="UP001236663">
    <property type="component" value="Unassembled WGS sequence"/>
</dbReference>
<accession>A0ABT8CFY0</accession>
<gene>
    <name evidence="2" type="ORF">QWZ15_22925</name>
</gene>